<dbReference type="InterPro" id="IPR020904">
    <property type="entry name" value="Sc_DH/Rdtase_CS"/>
</dbReference>
<dbReference type="EMBL" id="JAFBEC010000002">
    <property type="protein sequence ID" value="MBM7631602.1"/>
    <property type="molecule type" value="Genomic_DNA"/>
</dbReference>
<dbReference type="InterPro" id="IPR002347">
    <property type="entry name" value="SDR_fam"/>
</dbReference>
<gene>
    <name evidence="6" type="ORF">JOD17_000694</name>
</gene>
<comment type="similarity">
    <text evidence="2">Belongs to the short-chain dehydrogenases/reductases (SDR) family.</text>
</comment>
<evidence type="ECO:0000256" key="4">
    <source>
        <dbReference type="ARBA" id="ARBA00022857"/>
    </source>
</evidence>
<accession>A0ABS2P8F5</accession>
<comment type="subcellular location">
    <subcellularLocation>
        <location evidence="1">Cytoplasm</location>
    </subcellularLocation>
</comment>
<name>A0ABS2P8F5_9BACL</name>
<dbReference type="PANTHER" id="PTHR44085">
    <property type="entry name" value="SEPIAPTERIN REDUCTASE"/>
    <property type="match status" value="1"/>
</dbReference>
<evidence type="ECO:0000256" key="2">
    <source>
        <dbReference type="ARBA" id="ARBA00006484"/>
    </source>
</evidence>
<dbReference type="SUPFAM" id="SSF51735">
    <property type="entry name" value="NAD(P)-binding Rossmann-fold domains"/>
    <property type="match status" value="1"/>
</dbReference>
<proteinExistence type="inferred from homology"/>
<dbReference type="InterPro" id="IPR051721">
    <property type="entry name" value="Biopterin_syn/organic_redct"/>
</dbReference>
<evidence type="ECO:0000313" key="6">
    <source>
        <dbReference type="EMBL" id="MBM7631602.1"/>
    </source>
</evidence>
<dbReference type="Proteomes" id="UP000741863">
    <property type="component" value="Unassembled WGS sequence"/>
</dbReference>
<dbReference type="PROSITE" id="PS00061">
    <property type="entry name" value="ADH_SHORT"/>
    <property type="match status" value="1"/>
</dbReference>
<dbReference type="EC" id="1.1.1.320" evidence="6"/>
<keyword evidence="3" id="KW-0963">Cytoplasm</keyword>
<keyword evidence="7" id="KW-1185">Reference proteome</keyword>
<keyword evidence="5 6" id="KW-0560">Oxidoreductase</keyword>
<dbReference type="InterPro" id="IPR036291">
    <property type="entry name" value="NAD(P)-bd_dom_sf"/>
</dbReference>
<sequence>MKHVIITGASKGLGFALAKQYVEEGAVVHTLSRSEVSLKDVNAYQVDIGQLDQLERVMTMIFEQLQGNATELLLINNAGVVEPVGRVGSLQNEDITSHFTVNLTAPVILANLFVKLSESYLVPKTVLNISSGAGRSPMDGWNVYCSGKSGLDMFTKTAAVEQEEATYPIRFYSLAPGIIDTNMQSTIRSADQSRFKHVDKFKAYKEDGNLVKPEVVSDRIIHGVLKDSHENGALLSIRDYL</sequence>
<dbReference type="PRINTS" id="PR00081">
    <property type="entry name" value="GDHRDH"/>
</dbReference>
<organism evidence="6 7">
    <name type="scientific">Geomicrobium sediminis</name>
    <dbReference type="NCBI Taxonomy" id="1347788"/>
    <lineage>
        <taxon>Bacteria</taxon>
        <taxon>Bacillati</taxon>
        <taxon>Bacillota</taxon>
        <taxon>Bacilli</taxon>
        <taxon>Bacillales</taxon>
        <taxon>Geomicrobium</taxon>
    </lineage>
</organism>
<evidence type="ECO:0000256" key="5">
    <source>
        <dbReference type="ARBA" id="ARBA00023002"/>
    </source>
</evidence>
<dbReference type="Gene3D" id="3.40.50.720">
    <property type="entry name" value="NAD(P)-binding Rossmann-like Domain"/>
    <property type="match status" value="1"/>
</dbReference>
<dbReference type="RefSeq" id="WP_204695713.1">
    <property type="nucleotide sequence ID" value="NZ_JAFBEC010000002.1"/>
</dbReference>
<comment type="caution">
    <text evidence="6">The sequence shown here is derived from an EMBL/GenBank/DDBJ whole genome shotgun (WGS) entry which is preliminary data.</text>
</comment>
<evidence type="ECO:0000256" key="1">
    <source>
        <dbReference type="ARBA" id="ARBA00004496"/>
    </source>
</evidence>
<dbReference type="PANTHER" id="PTHR44085:SF2">
    <property type="entry name" value="SEPIAPTERIN REDUCTASE"/>
    <property type="match status" value="1"/>
</dbReference>
<protein>
    <submittedName>
        <fullName evidence="6">Benzil reductase ((S)-benzoin forming)</fullName>
        <ecNumber evidence="6">1.1.1.320</ecNumber>
    </submittedName>
</protein>
<dbReference type="GO" id="GO:0016491">
    <property type="term" value="F:oxidoreductase activity"/>
    <property type="evidence" value="ECO:0007669"/>
    <property type="project" value="UniProtKB-KW"/>
</dbReference>
<keyword evidence="4" id="KW-0521">NADP</keyword>
<reference evidence="6 7" key="1">
    <citation type="submission" date="2021-01" db="EMBL/GenBank/DDBJ databases">
        <title>Genomic Encyclopedia of Type Strains, Phase IV (KMG-IV): sequencing the most valuable type-strain genomes for metagenomic binning, comparative biology and taxonomic classification.</title>
        <authorList>
            <person name="Goeker M."/>
        </authorList>
    </citation>
    <scope>NUCLEOTIDE SEQUENCE [LARGE SCALE GENOMIC DNA]</scope>
    <source>
        <strain evidence="6 7">DSM 25540</strain>
    </source>
</reference>
<evidence type="ECO:0000313" key="7">
    <source>
        <dbReference type="Proteomes" id="UP000741863"/>
    </source>
</evidence>
<evidence type="ECO:0000256" key="3">
    <source>
        <dbReference type="ARBA" id="ARBA00022490"/>
    </source>
</evidence>
<dbReference type="Pfam" id="PF00106">
    <property type="entry name" value="adh_short"/>
    <property type="match status" value="1"/>
</dbReference>